<dbReference type="EMBL" id="VSSQ01079593">
    <property type="protein sequence ID" value="MPN29067.1"/>
    <property type="molecule type" value="Genomic_DNA"/>
</dbReference>
<reference evidence="1" key="1">
    <citation type="submission" date="2019-08" db="EMBL/GenBank/DDBJ databases">
        <authorList>
            <person name="Kucharzyk K."/>
            <person name="Murdoch R.W."/>
            <person name="Higgins S."/>
            <person name="Loffler F."/>
        </authorList>
    </citation>
    <scope>NUCLEOTIDE SEQUENCE</scope>
</reference>
<dbReference type="AlphaFoldDB" id="A0A645GQA1"/>
<evidence type="ECO:0000313" key="1">
    <source>
        <dbReference type="EMBL" id="MPN29067.1"/>
    </source>
</evidence>
<organism evidence="1">
    <name type="scientific">bioreactor metagenome</name>
    <dbReference type="NCBI Taxonomy" id="1076179"/>
    <lineage>
        <taxon>unclassified sequences</taxon>
        <taxon>metagenomes</taxon>
        <taxon>ecological metagenomes</taxon>
    </lineage>
</organism>
<proteinExistence type="predicted"/>
<sequence length="142" mass="16372">MPRLEFAELVLTADLHRHIGGQIRIDRRRQHVIKWRQHRGSIHEQQREILGVCVMIADQGIEDHVVEQAQNLRCAGAGNPSNQVETLPQPRATFILVFRLRHHAQRLTKILLVQTPSKTLCICLPVVTLDHQEPSPRQRMHS</sequence>
<protein>
    <submittedName>
        <fullName evidence="1">Uncharacterized protein</fullName>
    </submittedName>
</protein>
<comment type="caution">
    <text evidence="1">The sequence shown here is derived from an EMBL/GenBank/DDBJ whole genome shotgun (WGS) entry which is preliminary data.</text>
</comment>
<accession>A0A645GQA1</accession>
<gene>
    <name evidence="1" type="ORF">SDC9_176515</name>
</gene>
<name>A0A645GQA1_9ZZZZ</name>